<comment type="caution">
    <text evidence="2">The sequence shown here is derived from an EMBL/GenBank/DDBJ whole genome shotgun (WGS) entry which is preliminary data.</text>
</comment>
<evidence type="ECO:0000256" key="1">
    <source>
        <dbReference type="SAM" id="MobiDB-lite"/>
    </source>
</evidence>
<feature type="compositionally biased region" description="Basic and acidic residues" evidence="1">
    <location>
        <begin position="123"/>
        <end position="132"/>
    </location>
</feature>
<evidence type="ECO:0000313" key="2">
    <source>
        <dbReference type="EMBL" id="THC87849.1"/>
    </source>
</evidence>
<name>A0A4S3IZI5_9EURO</name>
<gene>
    <name evidence="2" type="ORF">EYZ11_012703</name>
</gene>
<dbReference type="VEuPathDB" id="FungiDB:EYZ11_012703"/>
<protein>
    <submittedName>
        <fullName evidence="2">Uncharacterized protein</fullName>
    </submittedName>
</protein>
<reference evidence="2 3" key="1">
    <citation type="submission" date="2019-03" db="EMBL/GenBank/DDBJ databases">
        <title>The genome sequence of a newly discovered highly antifungal drug resistant Aspergillus species, Aspergillus tanneri NIH 1004.</title>
        <authorList>
            <person name="Mounaud S."/>
            <person name="Singh I."/>
            <person name="Joardar V."/>
            <person name="Pakala S."/>
            <person name="Pakala S."/>
            <person name="Venepally P."/>
            <person name="Hoover J."/>
            <person name="Nierman W."/>
            <person name="Chung J."/>
            <person name="Losada L."/>
        </authorList>
    </citation>
    <scope>NUCLEOTIDE SEQUENCE [LARGE SCALE GENOMIC DNA]</scope>
    <source>
        <strain evidence="2 3">NIH1004</strain>
    </source>
</reference>
<dbReference type="STRING" id="1220188.A0A4S3IZI5"/>
<dbReference type="AlphaFoldDB" id="A0A4S3IZI5"/>
<sequence>MEREAADISVQFFLDSSGEDRPHTGIPDPVIKLHFADSDEYSEDEVVFSGRHKFNQHDRPSLIDHSGEQINASGMPQSGQDKCEVPHNPFPPTLSTNISAIPEDIRARQDSSLKRQTLGGKQNETRGNRDAEDDHAENLLYEEIDVLADYIANIDSDYCDLNRAYGSIQSLPTKAYDPKPGGQYPVSGEHDVVAGHGKREIYHPGSSYVRRFEEMSSSSELDGIENPSQEGKGYFISRNNYKPEYSMFASATAFADALDWDTFYDLGIMDVDKPSPRKKWKGKRRSLPPEFSDSELGRELTIAWQNDREKKKAKKKKREDLRSRGQLGRPLGGVDLKAKYSNGMALDDLKEEICLFLQSSKISTFPVTEFAISREREFTIPYPAQDFAYPSVHASYYFPGQPDFYKEPQA</sequence>
<proteinExistence type="predicted"/>
<keyword evidence="3" id="KW-1185">Reference proteome</keyword>
<organism evidence="2 3">
    <name type="scientific">Aspergillus tanneri</name>
    <dbReference type="NCBI Taxonomy" id="1220188"/>
    <lineage>
        <taxon>Eukaryota</taxon>
        <taxon>Fungi</taxon>
        <taxon>Dikarya</taxon>
        <taxon>Ascomycota</taxon>
        <taxon>Pezizomycotina</taxon>
        <taxon>Eurotiomycetes</taxon>
        <taxon>Eurotiomycetidae</taxon>
        <taxon>Eurotiales</taxon>
        <taxon>Aspergillaceae</taxon>
        <taxon>Aspergillus</taxon>
        <taxon>Aspergillus subgen. Circumdati</taxon>
    </lineage>
</organism>
<dbReference type="EMBL" id="SOSA01001019">
    <property type="protein sequence ID" value="THC87849.1"/>
    <property type="molecule type" value="Genomic_DNA"/>
</dbReference>
<accession>A0A4S3IZI5</accession>
<feature type="region of interest" description="Disordered" evidence="1">
    <location>
        <begin position="307"/>
        <end position="326"/>
    </location>
</feature>
<feature type="region of interest" description="Disordered" evidence="1">
    <location>
        <begin position="111"/>
        <end position="134"/>
    </location>
</feature>
<dbReference type="Proteomes" id="UP000308092">
    <property type="component" value="Unassembled WGS sequence"/>
</dbReference>
<evidence type="ECO:0000313" key="3">
    <source>
        <dbReference type="Proteomes" id="UP000308092"/>
    </source>
</evidence>